<dbReference type="GO" id="GO:0055075">
    <property type="term" value="P:potassium ion homeostasis"/>
    <property type="evidence" value="ECO:0007669"/>
    <property type="project" value="TreeGrafter"/>
</dbReference>
<dbReference type="InterPro" id="IPR004841">
    <property type="entry name" value="AA-permease/SLC12A_dom"/>
</dbReference>
<keyword evidence="3 5" id="KW-1133">Transmembrane helix</keyword>
<dbReference type="PANTHER" id="PTHR11827:SF103">
    <property type="entry name" value="SODIUM CHLORIDE COTRANSPORTER 69, ISOFORM E"/>
    <property type="match status" value="1"/>
</dbReference>
<evidence type="ECO:0000313" key="7">
    <source>
        <dbReference type="Proteomes" id="UP000887565"/>
    </source>
</evidence>
<dbReference type="GO" id="GO:0008511">
    <property type="term" value="F:sodium:potassium:chloride symporter activity"/>
    <property type="evidence" value="ECO:0007669"/>
    <property type="project" value="TreeGrafter"/>
</dbReference>
<name>A0A915HPL3_ROMCU</name>
<evidence type="ECO:0000256" key="1">
    <source>
        <dbReference type="ARBA" id="ARBA00004141"/>
    </source>
</evidence>
<accession>A0A915HPL3</accession>
<dbReference type="GO" id="GO:1990573">
    <property type="term" value="P:potassium ion import across plasma membrane"/>
    <property type="evidence" value="ECO:0007669"/>
    <property type="project" value="TreeGrafter"/>
</dbReference>
<feature type="transmembrane region" description="Helical" evidence="5">
    <location>
        <begin position="53"/>
        <end position="74"/>
    </location>
</feature>
<protein>
    <submittedName>
        <fullName evidence="8">Amino acid permease/ SLC12A domain-containing protein</fullName>
    </submittedName>
</protein>
<organism evidence="7 8">
    <name type="scientific">Romanomermis culicivorax</name>
    <name type="common">Nematode worm</name>
    <dbReference type="NCBI Taxonomy" id="13658"/>
    <lineage>
        <taxon>Eukaryota</taxon>
        <taxon>Metazoa</taxon>
        <taxon>Ecdysozoa</taxon>
        <taxon>Nematoda</taxon>
        <taxon>Enoplea</taxon>
        <taxon>Dorylaimia</taxon>
        <taxon>Mermithida</taxon>
        <taxon>Mermithoidea</taxon>
        <taxon>Mermithidae</taxon>
        <taxon>Romanomermis</taxon>
    </lineage>
</organism>
<dbReference type="GO" id="GO:0055064">
    <property type="term" value="P:chloride ion homeostasis"/>
    <property type="evidence" value="ECO:0007669"/>
    <property type="project" value="TreeGrafter"/>
</dbReference>
<keyword evidence="2 5" id="KW-0812">Transmembrane</keyword>
<dbReference type="AlphaFoldDB" id="A0A915HPL3"/>
<feature type="domain" description="Amino acid permease/ SLC12A" evidence="6">
    <location>
        <begin position="58"/>
        <end position="114"/>
    </location>
</feature>
<evidence type="ECO:0000256" key="5">
    <source>
        <dbReference type="SAM" id="Phobius"/>
    </source>
</evidence>
<dbReference type="Pfam" id="PF00324">
    <property type="entry name" value="AA_permease"/>
    <property type="match status" value="1"/>
</dbReference>
<dbReference type="GO" id="GO:0006884">
    <property type="term" value="P:cell volume homeostasis"/>
    <property type="evidence" value="ECO:0007669"/>
    <property type="project" value="TreeGrafter"/>
</dbReference>
<dbReference type="InterPro" id="IPR004842">
    <property type="entry name" value="SLC12A_fam"/>
</dbReference>
<dbReference type="Proteomes" id="UP000887565">
    <property type="component" value="Unplaced"/>
</dbReference>
<evidence type="ECO:0000313" key="8">
    <source>
        <dbReference type="WBParaSite" id="nRc.2.0.1.t03441-RA"/>
    </source>
</evidence>
<comment type="subcellular location">
    <subcellularLocation>
        <location evidence="1">Membrane</location>
        <topology evidence="1">Multi-pass membrane protein</topology>
    </subcellularLocation>
</comment>
<sequence>MINDSNHKDSGVDAPIFRPGYVNRAYENYSPKFSNANNHILVTPTPSVNPVKFGWIIGVLMRCFLSIIGGMLFLRVSWVGAHAGSGFGALIIVISSFVATLTALSMCAICTNGEVKA</sequence>
<evidence type="ECO:0000256" key="3">
    <source>
        <dbReference type="ARBA" id="ARBA00022989"/>
    </source>
</evidence>
<feature type="transmembrane region" description="Helical" evidence="5">
    <location>
        <begin position="86"/>
        <end position="106"/>
    </location>
</feature>
<reference evidence="8" key="1">
    <citation type="submission" date="2022-11" db="UniProtKB">
        <authorList>
            <consortium name="WormBaseParasite"/>
        </authorList>
    </citation>
    <scope>IDENTIFICATION</scope>
</reference>
<evidence type="ECO:0000256" key="2">
    <source>
        <dbReference type="ARBA" id="ARBA00022692"/>
    </source>
</evidence>
<keyword evidence="7" id="KW-1185">Reference proteome</keyword>
<evidence type="ECO:0000259" key="6">
    <source>
        <dbReference type="Pfam" id="PF00324"/>
    </source>
</evidence>
<proteinExistence type="predicted"/>
<dbReference type="GO" id="GO:0016020">
    <property type="term" value="C:membrane"/>
    <property type="evidence" value="ECO:0007669"/>
    <property type="project" value="UniProtKB-SubCell"/>
</dbReference>
<dbReference type="WBParaSite" id="nRc.2.0.1.t03441-RA">
    <property type="protein sequence ID" value="nRc.2.0.1.t03441-RA"/>
    <property type="gene ID" value="nRc.2.0.1.g03441"/>
</dbReference>
<keyword evidence="4 5" id="KW-0472">Membrane</keyword>
<dbReference type="GO" id="GO:0055078">
    <property type="term" value="P:sodium ion homeostasis"/>
    <property type="evidence" value="ECO:0007669"/>
    <property type="project" value="TreeGrafter"/>
</dbReference>
<dbReference type="PANTHER" id="PTHR11827">
    <property type="entry name" value="SOLUTE CARRIER FAMILY 12, CATION COTRANSPORTERS"/>
    <property type="match status" value="1"/>
</dbReference>
<evidence type="ECO:0000256" key="4">
    <source>
        <dbReference type="ARBA" id="ARBA00023136"/>
    </source>
</evidence>